<reference evidence="2" key="1">
    <citation type="submission" date="2022-01" db="EMBL/GenBank/DDBJ databases">
        <title>Comparative genomics reveals a dynamic genome evolution in the ectomycorrhizal milk-cap (Lactarius) mushrooms.</title>
        <authorList>
            <consortium name="DOE Joint Genome Institute"/>
            <person name="Lebreton A."/>
            <person name="Tang N."/>
            <person name="Kuo A."/>
            <person name="LaButti K."/>
            <person name="Drula E."/>
            <person name="Barry K."/>
            <person name="Clum A."/>
            <person name="Lipzen A."/>
            <person name="Mousain D."/>
            <person name="Ng V."/>
            <person name="Wang R."/>
            <person name="Wang X."/>
            <person name="Dai Y."/>
            <person name="Henrissat B."/>
            <person name="Grigoriev I.V."/>
            <person name="Guerin-Laguette A."/>
            <person name="Yu F."/>
            <person name="Martin F.M."/>
        </authorList>
    </citation>
    <scope>NUCLEOTIDE SEQUENCE</scope>
    <source>
        <strain evidence="2">QP</strain>
    </source>
</reference>
<evidence type="ECO:0000313" key="3">
    <source>
        <dbReference type="Proteomes" id="UP001201163"/>
    </source>
</evidence>
<feature type="compositionally biased region" description="Polar residues" evidence="1">
    <location>
        <begin position="223"/>
        <end position="234"/>
    </location>
</feature>
<protein>
    <submittedName>
        <fullName evidence="2">Uncharacterized protein</fullName>
    </submittedName>
</protein>
<feature type="region of interest" description="Disordered" evidence="1">
    <location>
        <begin position="122"/>
        <end position="155"/>
    </location>
</feature>
<feature type="compositionally biased region" description="Basic residues" evidence="1">
    <location>
        <begin position="143"/>
        <end position="155"/>
    </location>
</feature>
<organism evidence="2 3">
    <name type="scientific">Lactarius akahatsu</name>
    <dbReference type="NCBI Taxonomy" id="416441"/>
    <lineage>
        <taxon>Eukaryota</taxon>
        <taxon>Fungi</taxon>
        <taxon>Dikarya</taxon>
        <taxon>Basidiomycota</taxon>
        <taxon>Agaricomycotina</taxon>
        <taxon>Agaricomycetes</taxon>
        <taxon>Russulales</taxon>
        <taxon>Russulaceae</taxon>
        <taxon>Lactarius</taxon>
    </lineage>
</organism>
<evidence type="ECO:0000256" key="1">
    <source>
        <dbReference type="SAM" id="MobiDB-lite"/>
    </source>
</evidence>
<gene>
    <name evidence="2" type="ORF">EDB92DRAFT_2105413</name>
</gene>
<name>A0AAD4LBZ2_9AGAM</name>
<evidence type="ECO:0000313" key="2">
    <source>
        <dbReference type="EMBL" id="KAH8986123.1"/>
    </source>
</evidence>
<comment type="caution">
    <text evidence="2">The sequence shown here is derived from an EMBL/GenBank/DDBJ whole genome shotgun (WGS) entry which is preliminary data.</text>
</comment>
<accession>A0AAD4LBZ2</accession>
<sequence>MHFSFTEEYTKSPQFLHFSATEVDCPTSTALSLKEKTPSHGPSWLMISNRGPTSIVDTAHPGLTVPLQRTALLVSDPDGEIFLLYTHLVALIPADRFDTGHFYGLRVRSGDSNQDTLLVCTEPRPPPGPTCEPHGIQREDQMRKRRRKVSVQKANKERRWRSPVVTVFEYVIPQDNTDLGGRSGDAGSALWKTRVPLVSYFHRGREWVGRKWDLSHSHWAPSESSANITQRTSLRPSRSSNRTFSSSATVTASIGLPSRCADVRRADPPDVLLVVGRVYHPVLRPLAHDADRSRDAAAVVVAELRTEDVLREFLQGWIALGWWVWSAGEDLLGARWGRGSYGARREAVIPAPDAVLR</sequence>
<feature type="region of interest" description="Disordered" evidence="1">
    <location>
        <begin position="223"/>
        <end position="244"/>
    </location>
</feature>
<feature type="compositionally biased region" description="Low complexity" evidence="1">
    <location>
        <begin position="235"/>
        <end position="244"/>
    </location>
</feature>
<proteinExistence type="predicted"/>
<dbReference type="Proteomes" id="UP001201163">
    <property type="component" value="Unassembled WGS sequence"/>
</dbReference>
<dbReference type="EMBL" id="JAKELL010000057">
    <property type="protein sequence ID" value="KAH8986123.1"/>
    <property type="molecule type" value="Genomic_DNA"/>
</dbReference>
<dbReference type="AlphaFoldDB" id="A0AAD4LBZ2"/>
<keyword evidence="3" id="KW-1185">Reference proteome</keyword>